<protein>
    <recommendedName>
        <fullName evidence="8">Probable membrane transporter protein</fullName>
    </recommendedName>
</protein>
<proteinExistence type="inferred from homology"/>
<evidence type="ECO:0000256" key="3">
    <source>
        <dbReference type="ARBA" id="ARBA00022448"/>
    </source>
</evidence>
<organism evidence="9">
    <name type="scientific">uncultured Sphingomonadaceae bacterium</name>
    <dbReference type="NCBI Taxonomy" id="169976"/>
    <lineage>
        <taxon>Bacteria</taxon>
        <taxon>Pseudomonadati</taxon>
        <taxon>Pseudomonadota</taxon>
        <taxon>Alphaproteobacteria</taxon>
        <taxon>Sphingomonadales</taxon>
        <taxon>Sphingomonadaceae</taxon>
        <taxon>environmental samples</taxon>
    </lineage>
</organism>
<dbReference type="InterPro" id="IPR052017">
    <property type="entry name" value="TSUP"/>
</dbReference>
<comment type="similarity">
    <text evidence="2 8">Belongs to the 4-toluene sulfonate uptake permease (TSUP) (TC 2.A.102) family.</text>
</comment>
<keyword evidence="6 8" id="KW-1133">Transmembrane helix</keyword>
<keyword evidence="3" id="KW-0813">Transport</keyword>
<keyword evidence="4 8" id="KW-1003">Cell membrane</keyword>
<reference evidence="9" key="1">
    <citation type="submission" date="2020-02" db="EMBL/GenBank/DDBJ databases">
        <authorList>
            <person name="Meier V. D."/>
        </authorList>
    </citation>
    <scope>NUCLEOTIDE SEQUENCE</scope>
    <source>
        <strain evidence="9">AVDCRST_MAG39</strain>
    </source>
</reference>
<evidence type="ECO:0000313" key="9">
    <source>
        <dbReference type="EMBL" id="CAA9491086.1"/>
    </source>
</evidence>
<keyword evidence="7 8" id="KW-0472">Membrane</keyword>
<dbReference type="Pfam" id="PF01925">
    <property type="entry name" value="TauE"/>
    <property type="match status" value="1"/>
</dbReference>
<evidence type="ECO:0000256" key="8">
    <source>
        <dbReference type="RuleBase" id="RU363041"/>
    </source>
</evidence>
<evidence type="ECO:0000256" key="5">
    <source>
        <dbReference type="ARBA" id="ARBA00022692"/>
    </source>
</evidence>
<evidence type="ECO:0000256" key="7">
    <source>
        <dbReference type="ARBA" id="ARBA00023136"/>
    </source>
</evidence>
<comment type="subcellular location">
    <subcellularLocation>
        <location evidence="1 8">Cell membrane</location>
        <topology evidence="1 8">Multi-pass membrane protein</topology>
    </subcellularLocation>
</comment>
<evidence type="ECO:0000256" key="1">
    <source>
        <dbReference type="ARBA" id="ARBA00004651"/>
    </source>
</evidence>
<feature type="transmembrane region" description="Helical" evidence="8">
    <location>
        <begin position="47"/>
        <end position="66"/>
    </location>
</feature>
<gene>
    <name evidence="9" type="ORF">AVDCRST_MAG39-696</name>
</gene>
<dbReference type="PANTHER" id="PTHR30269:SF0">
    <property type="entry name" value="MEMBRANE TRANSPORTER PROTEIN YFCA-RELATED"/>
    <property type="match status" value="1"/>
</dbReference>
<evidence type="ECO:0000256" key="2">
    <source>
        <dbReference type="ARBA" id="ARBA00009142"/>
    </source>
</evidence>
<dbReference type="PANTHER" id="PTHR30269">
    <property type="entry name" value="TRANSMEMBRANE PROTEIN YFCA"/>
    <property type="match status" value="1"/>
</dbReference>
<feature type="transmembrane region" description="Helical" evidence="8">
    <location>
        <begin position="78"/>
        <end position="95"/>
    </location>
</feature>
<feature type="transmembrane region" description="Helical" evidence="8">
    <location>
        <begin position="229"/>
        <end position="247"/>
    </location>
</feature>
<dbReference type="AlphaFoldDB" id="A0A6J4S6L4"/>
<name>A0A6J4S6L4_9SPHN</name>
<feature type="transmembrane region" description="Helical" evidence="8">
    <location>
        <begin position="188"/>
        <end position="209"/>
    </location>
</feature>
<dbReference type="EMBL" id="CADCVW010000031">
    <property type="protein sequence ID" value="CAA9491086.1"/>
    <property type="molecule type" value="Genomic_DNA"/>
</dbReference>
<evidence type="ECO:0000256" key="4">
    <source>
        <dbReference type="ARBA" id="ARBA00022475"/>
    </source>
</evidence>
<feature type="transmembrane region" description="Helical" evidence="8">
    <location>
        <begin position="156"/>
        <end position="176"/>
    </location>
</feature>
<accession>A0A6J4S6L4</accession>
<feature type="transmembrane region" description="Helical" evidence="8">
    <location>
        <begin position="101"/>
        <end position="119"/>
    </location>
</feature>
<dbReference type="InterPro" id="IPR002781">
    <property type="entry name" value="TM_pro_TauE-like"/>
</dbReference>
<sequence length="258" mass="26266">MPFGPDVVALLLFAAFVAGCIDAVAGGGGLITLPALLGAGLPPVAALGVNKAQSSFGVAAALLAYTRRGLVDFAGLRWTVLAVFLGSGLGTFLIMDLNAGVARAIIPLLLLGASAYFLLSPKMDEVERHRRLGPAGFGATAAAIGFYDGFFGPGTGSFFALALVALLGFGVTRATANTKLLNFTSNVASLYLLALGGAVLLPLALLMAAASMAGATLGARLALRFGARLIRPLLVVISLGLTARVLLDPANPLRGWFN</sequence>
<dbReference type="GO" id="GO:0005886">
    <property type="term" value="C:plasma membrane"/>
    <property type="evidence" value="ECO:0007669"/>
    <property type="project" value="UniProtKB-SubCell"/>
</dbReference>
<evidence type="ECO:0000256" key="6">
    <source>
        <dbReference type="ARBA" id="ARBA00022989"/>
    </source>
</evidence>
<keyword evidence="5 8" id="KW-0812">Transmembrane</keyword>